<dbReference type="Proteomes" id="UP000706039">
    <property type="component" value="Unassembled WGS sequence"/>
</dbReference>
<dbReference type="SUPFAM" id="SSF55144">
    <property type="entry name" value="LigT-like"/>
    <property type="match status" value="1"/>
</dbReference>
<organism evidence="1 2">
    <name type="scientific">Sphingomonas colocasiae</name>
    <dbReference type="NCBI Taxonomy" id="1848973"/>
    <lineage>
        <taxon>Bacteria</taxon>
        <taxon>Pseudomonadati</taxon>
        <taxon>Pseudomonadota</taxon>
        <taxon>Alphaproteobacteria</taxon>
        <taxon>Sphingomonadales</taxon>
        <taxon>Sphingomonadaceae</taxon>
        <taxon>Sphingomonas</taxon>
    </lineage>
</organism>
<dbReference type="EMBL" id="JAINVV010000009">
    <property type="protein sequence ID" value="MBY8824753.1"/>
    <property type="molecule type" value="Genomic_DNA"/>
</dbReference>
<accession>A0ABS7PTT0</accession>
<protein>
    <recommendedName>
        <fullName evidence="3">2'-5' RNA ligase</fullName>
    </recommendedName>
</protein>
<comment type="caution">
    <text evidence="1">The sequence shown here is derived from an EMBL/GenBank/DDBJ whole genome shotgun (WGS) entry which is preliminary data.</text>
</comment>
<sequence>MNRQRRHHMYFFLPPPAEIRREIAQWCSPTLVGTPVREDRLHVTIGTAGGYDETPRGVIALIVEALADLTLPSCGLVFDTVIGGPRSALLKPSERLRGFDTLQIRIATAIGLHPALWSHFRPHITLGYNGRPMPARSIDPISWTADRLCLVESLHGETRHIVHGSWPLTACTQKAA</sequence>
<proteinExistence type="predicted"/>
<dbReference type="Pfam" id="PF13563">
    <property type="entry name" value="2_5_RNA_ligase2"/>
    <property type="match status" value="1"/>
</dbReference>
<dbReference type="InterPro" id="IPR009097">
    <property type="entry name" value="Cyclic_Pdiesterase"/>
</dbReference>
<dbReference type="Gene3D" id="3.90.1140.10">
    <property type="entry name" value="Cyclic phosphodiesterase"/>
    <property type="match status" value="1"/>
</dbReference>
<evidence type="ECO:0000313" key="1">
    <source>
        <dbReference type="EMBL" id="MBY8824753.1"/>
    </source>
</evidence>
<evidence type="ECO:0008006" key="3">
    <source>
        <dbReference type="Google" id="ProtNLM"/>
    </source>
</evidence>
<evidence type="ECO:0000313" key="2">
    <source>
        <dbReference type="Proteomes" id="UP000706039"/>
    </source>
</evidence>
<dbReference type="RefSeq" id="WP_222991821.1">
    <property type="nucleotide sequence ID" value="NZ_JAINVV010000009.1"/>
</dbReference>
<name>A0ABS7PTT0_9SPHN</name>
<gene>
    <name evidence="1" type="ORF">K7G82_20785</name>
</gene>
<reference evidence="1 2" key="1">
    <citation type="submission" date="2021-08" db="EMBL/GenBank/DDBJ databases">
        <authorList>
            <person name="Tuo L."/>
        </authorList>
    </citation>
    <scope>NUCLEOTIDE SEQUENCE [LARGE SCALE GENOMIC DNA]</scope>
    <source>
        <strain evidence="1 2">JCM 31229</strain>
    </source>
</reference>
<keyword evidence="2" id="KW-1185">Reference proteome</keyword>